<accession>A0A1J7IJW8</accession>
<feature type="compositionally biased region" description="Pro residues" evidence="1">
    <location>
        <begin position="1"/>
        <end position="32"/>
    </location>
</feature>
<keyword evidence="3" id="KW-1185">Reference proteome</keyword>
<dbReference type="OrthoDB" id="7873042at2759"/>
<dbReference type="Proteomes" id="UP000182658">
    <property type="component" value="Unassembled WGS sequence"/>
</dbReference>
<reference evidence="2 3" key="1">
    <citation type="submission" date="2016-10" db="EMBL/GenBank/DDBJ databases">
        <title>Draft genome sequence of Coniochaeta ligniaria NRRL30616, a lignocellulolytic fungus for bioabatement of inhibitors in plant biomass hydrolysates.</title>
        <authorList>
            <consortium name="DOE Joint Genome Institute"/>
            <person name="Jimenez D.J."/>
            <person name="Hector R.E."/>
            <person name="Riley R."/>
            <person name="Sun H."/>
            <person name="Grigoriev I.V."/>
            <person name="Van Elsas J.D."/>
            <person name="Nichols N.N."/>
        </authorList>
    </citation>
    <scope>NUCLEOTIDE SEQUENCE [LARGE SCALE GENOMIC DNA]</scope>
    <source>
        <strain evidence="2 3">NRRL 30616</strain>
    </source>
</reference>
<gene>
    <name evidence="2" type="ORF">CONLIGDRAFT_440747</name>
</gene>
<evidence type="ECO:0000313" key="3">
    <source>
        <dbReference type="Proteomes" id="UP000182658"/>
    </source>
</evidence>
<feature type="region of interest" description="Disordered" evidence="1">
    <location>
        <begin position="1"/>
        <end position="60"/>
    </location>
</feature>
<evidence type="ECO:0008006" key="4">
    <source>
        <dbReference type="Google" id="ProtNLM"/>
    </source>
</evidence>
<protein>
    <recommendedName>
        <fullName evidence="4">EF-hand domain-containing protein</fullName>
    </recommendedName>
</protein>
<sequence>MDGPPPIPPRPPGYELPSPPAAGPPPPLPPRQPSGDYTQYSSAPPPPPPPRPQQEPTGWSHLLYENGDPTPLFTSLMNDFFTVLDPQNTGRLTPEVFSGFLALNCFTHDEDPWRKNYRPLAPPWEPVDNADFELKAAYEAWYFAHEVRQRSSRPRLPHGGMPLLLREGFLAYLAVEFSDDAPARCRGLNAALQRYGAHMGPGPDGRGWLALGPAPQWIFSQAMPPQVRRRVDEANARSRRMAAERIEAVRVEHALRAQGRRNAEELTGDYRYVWREY</sequence>
<dbReference type="EMBL" id="KV875099">
    <property type="protein sequence ID" value="OIW27587.1"/>
    <property type="molecule type" value="Genomic_DNA"/>
</dbReference>
<dbReference type="STRING" id="1408157.A0A1J7IJW8"/>
<dbReference type="InParanoid" id="A0A1J7IJW8"/>
<name>A0A1J7IJW8_9PEZI</name>
<dbReference type="AlphaFoldDB" id="A0A1J7IJW8"/>
<evidence type="ECO:0000256" key="1">
    <source>
        <dbReference type="SAM" id="MobiDB-lite"/>
    </source>
</evidence>
<organism evidence="2 3">
    <name type="scientific">Coniochaeta ligniaria NRRL 30616</name>
    <dbReference type="NCBI Taxonomy" id="1408157"/>
    <lineage>
        <taxon>Eukaryota</taxon>
        <taxon>Fungi</taxon>
        <taxon>Dikarya</taxon>
        <taxon>Ascomycota</taxon>
        <taxon>Pezizomycotina</taxon>
        <taxon>Sordariomycetes</taxon>
        <taxon>Sordariomycetidae</taxon>
        <taxon>Coniochaetales</taxon>
        <taxon>Coniochaetaceae</taxon>
        <taxon>Coniochaeta</taxon>
    </lineage>
</organism>
<evidence type="ECO:0000313" key="2">
    <source>
        <dbReference type="EMBL" id="OIW27587.1"/>
    </source>
</evidence>
<feature type="compositionally biased region" description="Pro residues" evidence="1">
    <location>
        <begin position="43"/>
        <end position="53"/>
    </location>
</feature>
<proteinExistence type="predicted"/>